<evidence type="ECO:0000313" key="2">
    <source>
        <dbReference type="EMBL" id="KAK3276387.1"/>
    </source>
</evidence>
<dbReference type="InterPro" id="IPR015088">
    <property type="entry name" value="Znf_DNA-dir_DNA_pol_B_alpha"/>
</dbReference>
<evidence type="ECO:0000313" key="3">
    <source>
        <dbReference type="Proteomes" id="UP001190700"/>
    </source>
</evidence>
<keyword evidence="3" id="KW-1185">Reference proteome</keyword>
<accession>A0AAE0GE85</accession>
<dbReference type="Gene3D" id="1.10.3200.20">
    <property type="entry name" value="DNA Polymerase alpha, zinc finger"/>
    <property type="match status" value="1"/>
</dbReference>
<organism evidence="2 3">
    <name type="scientific">Cymbomonas tetramitiformis</name>
    <dbReference type="NCBI Taxonomy" id="36881"/>
    <lineage>
        <taxon>Eukaryota</taxon>
        <taxon>Viridiplantae</taxon>
        <taxon>Chlorophyta</taxon>
        <taxon>Pyramimonadophyceae</taxon>
        <taxon>Pyramimonadales</taxon>
        <taxon>Pyramimonadaceae</taxon>
        <taxon>Cymbomonas</taxon>
    </lineage>
</organism>
<proteinExistence type="predicted"/>
<dbReference type="Proteomes" id="UP001190700">
    <property type="component" value="Unassembled WGS sequence"/>
</dbReference>
<feature type="domain" description="Zinc finger DNA-directed DNA polymerase family B alpha" evidence="1">
    <location>
        <begin position="15"/>
        <end position="91"/>
    </location>
</feature>
<reference evidence="2 3" key="1">
    <citation type="journal article" date="2015" name="Genome Biol. Evol.">
        <title>Comparative Genomics of a Bacterivorous Green Alga Reveals Evolutionary Causalities and Consequences of Phago-Mixotrophic Mode of Nutrition.</title>
        <authorList>
            <person name="Burns J.A."/>
            <person name="Paasch A."/>
            <person name="Narechania A."/>
            <person name="Kim E."/>
        </authorList>
    </citation>
    <scope>NUCLEOTIDE SEQUENCE [LARGE SCALE GENOMIC DNA]</scope>
    <source>
        <strain evidence="2 3">PLY_AMNH</strain>
    </source>
</reference>
<sequence length="93" mass="10593">MVASTEDVGMEAVCSMGLMFSEGDLYKQLSHFVRQLDLEAAVHRMATTEEKEAEILERCAPWRLQLKQGLQAAEKICNSSAYKWVRLDSFFSM</sequence>
<comment type="caution">
    <text evidence="2">The sequence shown here is derived from an EMBL/GenBank/DDBJ whole genome shotgun (WGS) entry which is preliminary data.</text>
</comment>
<protein>
    <recommendedName>
        <fullName evidence="1">Zinc finger DNA-directed DNA polymerase family B alpha domain-containing protein</fullName>
    </recommendedName>
</protein>
<dbReference type="Pfam" id="PF08996">
    <property type="entry name" value="zf-DNA_Pol"/>
    <property type="match status" value="1"/>
</dbReference>
<dbReference type="EMBL" id="LGRX02006579">
    <property type="protein sequence ID" value="KAK3276387.1"/>
    <property type="molecule type" value="Genomic_DNA"/>
</dbReference>
<dbReference type="InterPro" id="IPR038256">
    <property type="entry name" value="Pol_alpha_znc_sf"/>
</dbReference>
<gene>
    <name evidence="2" type="ORF">CYMTET_15533</name>
</gene>
<dbReference type="AlphaFoldDB" id="A0AAE0GE85"/>
<name>A0AAE0GE85_9CHLO</name>
<dbReference type="GO" id="GO:0006260">
    <property type="term" value="P:DNA replication"/>
    <property type="evidence" value="ECO:0007669"/>
    <property type="project" value="InterPro"/>
</dbReference>
<dbReference type="GO" id="GO:0003887">
    <property type="term" value="F:DNA-directed DNA polymerase activity"/>
    <property type="evidence" value="ECO:0007669"/>
    <property type="project" value="InterPro"/>
</dbReference>
<evidence type="ECO:0000259" key="1">
    <source>
        <dbReference type="Pfam" id="PF08996"/>
    </source>
</evidence>